<proteinExistence type="predicted"/>
<comment type="caution">
    <text evidence="1">The sequence shown here is derived from an EMBL/GenBank/DDBJ whole genome shotgun (WGS) entry which is preliminary data.</text>
</comment>
<sequence length="197" mass="22027">MTPLTQLTTLKARLGLDAFDTKDDALLTNALRGLSQRIESECNRSFERQTGATFDFRACETEICVDRYPVDAVTGFAIKTSEAEGWVFDFPAPQYFISPARSVIELESPLGSYRQLGRVIFNGGYVLPGNPVNADQTALPDDLEQAVIEQAAYWYQRRNQLGLISISGDGGSIQQFRSLDLLPNVQAVVRNYERFMM</sequence>
<dbReference type="Proteomes" id="UP000003688">
    <property type="component" value="Unassembled WGS sequence"/>
</dbReference>
<keyword evidence="2" id="KW-1185">Reference proteome</keyword>
<gene>
    <name evidence="1" type="ORF">Cflav_PD6371</name>
</gene>
<dbReference type="AlphaFoldDB" id="B9XDF0"/>
<evidence type="ECO:0008006" key="3">
    <source>
        <dbReference type="Google" id="ProtNLM"/>
    </source>
</evidence>
<accession>B9XDF0</accession>
<dbReference type="STRING" id="320771.Cflav_PD6371"/>
<dbReference type="RefSeq" id="WP_007413848.1">
    <property type="nucleotide sequence ID" value="NZ_ABOX02000006.1"/>
</dbReference>
<name>B9XDF0_PEDPL</name>
<protein>
    <recommendedName>
        <fullName evidence="3">Phage gp6-like head-tail connector protein</fullName>
    </recommendedName>
</protein>
<evidence type="ECO:0000313" key="1">
    <source>
        <dbReference type="EMBL" id="EEF62096.1"/>
    </source>
</evidence>
<dbReference type="EMBL" id="ABOX02000006">
    <property type="protein sequence ID" value="EEF62096.1"/>
    <property type="molecule type" value="Genomic_DNA"/>
</dbReference>
<reference evidence="1 2" key="1">
    <citation type="journal article" date="2011" name="J. Bacteriol.">
        <title>Genome sequence of 'Pedosphaera parvula' Ellin514, an aerobic Verrucomicrobial isolate from pasture soil.</title>
        <authorList>
            <person name="Kant R."/>
            <person name="van Passel M.W."/>
            <person name="Sangwan P."/>
            <person name="Palva A."/>
            <person name="Lucas S."/>
            <person name="Copeland A."/>
            <person name="Lapidus A."/>
            <person name="Glavina Del Rio T."/>
            <person name="Dalin E."/>
            <person name="Tice H."/>
            <person name="Bruce D."/>
            <person name="Goodwin L."/>
            <person name="Pitluck S."/>
            <person name="Chertkov O."/>
            <person name="Larimer F.W."/>
            <person name="Land M.L."/>
            <person name="Hauser L."/>
            <person name="Brettin T.S."/>
            <person name="Detter J.C."/>
            <person name="Han S."/>
            <person name="de Vos W.M."/>
            <person name="Janssen P.H."/>
            <person name="Smidt H."/>
        </authorList>
    </citation>
    <scope>NUCLEOTIDE SEQUENCE [LARGE SCALE GENOMIC DNA]</scope>
    <source>
        <strain evidence="1 2">Ellin514</strain>
    </source>
</reference>
<organism evidence="1 2">
    <name type="scientific">Pedosphaera parvula (strain Ellin514)</name>
    <dbReference type="NCBI Taxonomy" id="320771"/>
    <lineage>
        <taxon>Bacteria</taxon>
        <taxon>Pseudomonadati</taxon>
        <taxon>Verrucomicrobiota</taxon>
        <taxon>Pedosphaerae</taxon>
        <taxon>Pedosphaerales</taxon>
        <taxon>Pedosphaeraceae</taxon>
        <taxon>Pedosphaera</taxon>
    </lineage>
</organism>
<evidence type="ECO:0000313" key="2">
    <source>
        <dbReference type="Proteomes" id="UP000003688"/>
    </source>
</evidence>